<comment type="caution">
    <text evidence="2">The sequence shown here is derived from an EMBL/GenBank/DDBJ whole genome shotgun (WGS) entry which is preliminary data.</text>
</comment>
<organism evidence="2 3">
    <name type="scientific">Nocardia aurea</name>
    <dbReference type="NCBI Taxonomy" id="2144174"/>
    <lineage>
        <taxon>Bacteria</taxon>
        <taxon>Bacillati</taxon>
        <taxon>Actinomycetota</taxon>
        <taxon>Actinomycetes</taxon>
        <taxon>Mycobacteriales</taxon>
        <taxon>Nocardiaceae</taxon>
        <taxon>Nocardia</taxon>
    </lineage>
</organism>
<accession>A0ABV3G433</accession>
<dbReference type="Proteomes" id="UP001551695">
    <property type="component" value="Unassembled WGS sequence"/>
</dbReference>
<reference evidence="2 3" key="1">
    <citation type="submission" date="2024-06" db="EMBL/GenBank/DDBJ databases">
        <title>The Natural Products Discovery Center: Release of the First 8490 Sequenced Strains for Exploring Actinobacteria Biosynthetic Diversity.</title>
        <authorList>
            <person name="Kalkreuter E."/>
            <person name="Kautsar S.A."/>
            <person name="Yang D."/>
            <person name="Bader C.D."/>
            <person name="Teijaro C.N."/>
            <person name="Fluegel L."/>
            <person name="Davis C.M."/>
            <person name="Simpson J.R."/>
            <person name="Lauterbach L."/>
            <person name="Steele A.D."/>
            <person name="Gui C."/>
            <person name="Meng S."/>
            <person name="Li G."/>
            <person name="Viehrig K."/>
            <person name="Ye F."/>
            <person name="Su P."/>
            <person name="Kiefer A.F."/>
            <person name="Nichols A."/>
            <person name="Cepeda A.J."/>
            <person name="Yan W."/>
            <person name="Fan B."/>
            <person name="Jiang Y."/>
            <person name="Adhikari A."/>
            <person name="Zheng C.-J."/>
            <person name="Schuster L."/>
            <person name="Cowan T.M."/>
            <person name="Smanski M.J."/>
            <person name="Chevrette M.G."/>
            <person name="De Carvalho L.P.S."/>
            <person name="Shen B."/>
        </authorList>
    </citation>
    <scope>NUCLEOTIDE SEQUENCE [LARGE SCALE GENOMIC DNA]</scope>
    <source>
        <strain evidence="2 3">NPDC050403</strain>
    </source>
</reference>
<dbReference type="Gene3D" id="3.50.50.60">
    <property type="entry name" value="FAD/NAD(P)-binding domain"/>
    <property type="match status" value="1"/>
</dbReference>
<name>A0ABV3G433_9NOCA</name>
<dbReference type="PANTHER" id="PTHR13847">
    <property type="entry name" value="SARCOSINE DEHYDROGENASE-RELATED"/>
    <property type="match status" value="1"/>
</dbReference>
<feature type="domain" description="FAD dependent oxidoreductase" evidence="1">
    <location>
        <begin position="4"/>
        <end position="372"/>
    </location>
</feature>
<evidence type="ECO:0000259" key="1">
    <source>
        <dbReference type="Pfam" id="PF01266"/>
    </source>
</evidence>
<dbReference type="Pfam" id="PF01266">
    <property type="entry name" value="DAO"/>
    <property type="match status" value="1"/>
</dbReference>
<proteinExistence type="predicted"/>
<protein>
    <submittedName>
        <fullName evidence="2">FAD-dependent oxidoreductase</fullName>
    </submittedName>
</protein>
<sequence length="375" mass="39612">MRSVVIGGGLLGTAHALAAVRRGHEVVHLERESSARGAAVRDSGLVRVSGCSSADLGAALLARQLWEEIGGRVPGIGFRPTGSLTVIRTDAELAVAEAAAADADARSRGLELLEPEAVRALTPALRGKFIAGLHCSTDSVIEPRRALPALRASLTATGRYTFHSGAEARSVTDTGSGARVLDDHGRVIDADLVLHCPGATHSGLTRELAGVLPLHRVRAQMMQTAPLGEPLSTAVADGDSFRYHPGFAGPAVDALIAEQSQTTVAAQHTMQLLCVQRLHGGLTIGRTHESAEPFPFDVDEAPYDHLTQVTEELLGRKLPRVLRRWSYVRSHSADPSAPVTRIRASDRVWVVTGAGHLATTFGPLLGEDTADLLGL</sequence>
<dbReference type="InterPro" id="IPR036188">
    <property type="entry name" value="FAD/NAD-bd_sf"/>
</dbReference>
<dbReference type="RefSeq" id="WP_357789448.1">
    <property type="nucleotide sequence ID" value="NZ_JBFAKC010000021.1"/>
</dbReference>
<dbReference type="InterPro" id="IPR006076">
    <property type="entry name" value="FAD-dep_OxRdtase"/>
</dbReference>
<evidence type="ECO:0000313" key="2">
    <source>
        <dbReference type="EMBL" id="MEV0712416.1"/>
    </source>
</evidence>
<dbReference type="Gene3D" id="3.30.9.10">
    <property type="entry name" value="D-Amino Acid Oxidase, subunit A, domain 2"/>
    <property type="match status" value="1"/>
</dbReference>
<dbReference type="SUPFAM" id="SSF51905">
    <property type="entry name" value="FAD/NAD(P)-binding domain"/>
    <property type="match status" value="1"/>
</dbReference>
<evidence type="ECO:0000313" key="3">
    <source>
        <dbReference type="Proteomes" id="UP001551695"/>
    </source>
</evidence>
<dbReference type="EMBL" id="JBFAKC010000021">
    <property type="protein sequence ID" value="MEV0712416.1"/>
    <property type="molecule type" value="Genomic_DNA"/>
</dbReference>
<keyword evidence="3" id="KW-1185">Reference proteome</keyword>
<gene>
    <name evidence="2" type="ORF">AB0I48_33160</name>
</gene>